<proteinExistence type="predicted"/>
<accession>A0A508TK38</accession>
<protein>
    <submittedName>
        <fullName evidence="2">Uncharacterized protein</fullName>
    </submittedName>
</protein>
<keyword evidence="3" id="KW-1185">Reference proteome</keyword>
<reference evidence="2" key="1">
    <citation type="submission" date="2019-02" db="EMBL/GenBank/DDBJ databases">
        <authorList>
            <person name="Pothier F.J."/>
        </authorList>
    </citation>
    <scope>NUCLEOTIDE SEQUENCE</scope>
    <source>
        <strain evidence="2">CI-1B</strain>
    </source>
</reference>
<gene>
    <name evidence="2" type="ORF">CI1B_55000</name>
</gene>
<comment type="caution">
    <text evidence="2">The sequence shown here is derived from an EMBL/GenBank/DDBJ whole genome shotgun (WGS) entry which is preliminary data.</text>
</comment>
<name>A0A508TK38_9BRAD</name>
<feature type="compositionally biased region" description="Basic and acidic residues" evidence="1">
    <location>
        <begin position="251"/>
        <end position="264"/>
    </location>
</feature>
<evidence type="ECO:0000313" key="2">
    <source>
        <dbReference type="EMBL" id="VIO74722.1"/>
    </source>
</evidence>
<feature type="region of interest" description="Disordered" evidence="1">
    <location>
        <begin position="247"/>
        <end position="294"/>
    </location>
</feature>
<dbReference type="AlphaFoldDB" id="A0A508TK38"/>
<sequence length="427" mass="47104">MANFCAPPGVPLGDTTGYFPEGGAGGPLSVGRMTIKTRERKEVGLEFYKVNNRELWLKSTNDRVVKVVSEKVHNDIEKIYTLQAGDLVEKVTVEAGLDQSAWIKLEVVMVLDRTPDKLTKAEILALLRQTVTLNELKLQLGLGPVTNQALARFVISKGVTIRDFGGPDPSDEIEKQYGEIKELHEPYDRRRRTIYVRDGLNPLHKEAVEGWWTPEEAEEEWLKLSADQNREAWYALAQEMQRFGPPRSVRRTADYGRGEPRPGDAFRGAGPGRVQAEPTLTDPGGANPINPPDLEGFRSNENCVACTAAMLKNQFVKGAGAKAADFETMTPTLKGSTAASQVAFAIGARSEFKGDFGGKAPLPDGHYAVTMRNPRGGGHITYGQVRNNGQVRIIYDAQNAKLYELEVFLREYPGARDGMGAFLMQPK</sequence>
<dbReference type="RefSeq" id="WP_139862460.1">
    <property type="nucleotide sequence ID" value="NZ_CAADFC020000021.1"/>
</dbReference>
<dbReference type="Proteomes" id="UP000328092">
    <property type="component" value="Unassembled WGS sequence"/>
</dbReference>
<organism evidence="2 3">
    <name type="scientific">Bradyrhizobium ivorense</name>
    <dbReference type="NCBI Taxonomy" id="2511166"/>
    <lineage>
        <taxon>Bacteria</taxon>
        <taxon>Pseudomonadati</taxon>
        <taxon>Pseudomonadota</taxon>
        <taxon>Alphaproteobacteria</taxon>
        <taxon>Hyphomicrobiales</taxon>
        <taxon>Nitrobacteraceae</taxon>
        <taxon>Bradyrhizobium</taxon>
    </lineage>
</organism>
<evidence type="ECO:0000256" key="1">
    <source>
        <dbReference type="SAM" id="MobiDB-lite"/>
    </source>
</evidence>
<evidence type="ECO:0000313" key="3">
    <source>
        <dbReference type="Proteomes" id="UP000328092"/>
    </source>
</evidence>
<dbReference type="EMBL" id="CAADFC020000021">
    <property type="protein sequence ID" value="VIO74722.1"/>
    <property type="molecule type" value="Genomic_DNA"/>
</dbReference>